<dbReference type="GO" id="GO:0004553">
    <property type="term" value="F:hydrolase activity, hydrolyzing O-glycosyl compounds"/>
    <property type="evidence" value="ECO:0007669"/>
    <property type="project" value="InterPro"/>
</dbReference>
<dbReference type="SUPFAM" id="SSF52279">
    <property type="entry name" value="Beta-D-glucan exohydrolase, C-terminal domain"/>
    <property type="match status" value="1"/>
</dbReference>
<dbReference type="SUPFAM" id="SSF51445">
    <property type="entry name" value="(Trans)glycosidases"/>
    <property type="match status" value="1"/>
</dbReference>
<dbReference type="InterPro" id="IPR001764">
    <property type="entry name" value="Glyco_hydro_3_N"/>
</dbReference>
<name>A0A2S9JDE2_9SPHI</name>
<dbReference type="Gene3D" id="3.20.20.300">
    <property type="entry name" value="Glycoside hydrolase, family 3, N-terminal domain"/>
    <property type="match status" value="1"/>
</dbReference>
<dbReference type="Gene3D" id="2.60.40.10">
    <property type="entry name" value="Immunoglobulins"/>
    <property type="match status" value="1"/>
</dbReference>
<comment type="caution">
    <text evidence="6">The sequence shown here is derived from an EMBL/GenBank/DDBJ whole genome shotgun (WGS) entry which is preliminary data.</text>
</comment>
<organism evidence="6 7">
    <name type="scientific">Sphingobacterium gobiense</name>
    <dbReference type="NCBI Taxonomy" id="1382456"/>
    <lineage>
        <taxon>Bacteria</taxon>
        <taxon>Pseudomonadati</taxon>
        <taxon>Bacteroidota</taxon>
        <taxon>Sphingobacteriia</taxon>
        <taxon>Sphingobacteriales</taxon>
        <taxon>Sphingobacteriaceae</taxon>
        <taxon>Sphingobacterium</taxon>
    </lineage>
</organism>
<dbReference type="InterPro" id="IPR013783">
    <property type="entry name" value="Ig-like_fold"/>
</dbReference>
<dbReference type="Gene3D" id="3.40.50.1700">
    <property type="entry name" value="Glycoside hydrolase family 3 C-terminal domain"/>
    <property type="match status" value="1"/>
</dbReference>
<dbReference type="Proteomes" id="UP000238642">
    <property type="component" value="Unassembled WGS sequence"/>
</dbReference>
<evidence type="ECO:0000313" key="7">
    <source>
        <dbReference type="Proteomes" id="UP000238642"/>
    </source>
</evidence>
<dbReference type="InterPro" id="IPR017853">
    <property type="entry name" value="GH"/>
</dbReference>
<dbReference type="Pfam" id="PF00933">
    <property type="entry name" value="Glyco_hydro_3"/>
    <property type="match status" value="1"/>
</dbReference>
<dbReference type="PROSITE" id="PS00775">
    <property type="entry name" value="GLYCOSYL_HYDROL_F3"/>
    <property type="match status" value="1"/>
</dbReference>
<evidence type="ECO:0000256" key="1">
    <source>
        <dbReference type="ARBA" id="ARBA00005336"/>
    </source>
</evidence>
<dbReference type="OrthoDB" id="9758670at2"/>
<dbReference type="GO" id="GO:0005975">
    <property type="term" value="P:carbohydrate metabolic process"/>
    <property type="evidence" value="ECO:0007669"/>
    <property type="project" value="InterPro"/>
</dbReference>
<feature type="domain" description="Fibronectin type III-like" evidence="5">
    <location>
        <begin position="668"/>
        <end position="739"/>
    </location>
</feature>
<dbReference type="PRINTS" id="PR00133">
    <property type="entry name" value="GLHYDRLASE3"/>
</dbReference>
<keyword evidence="3" id="KW-0119">Carbohydrate metabolism</keyword>
<keyword evidence="4" id="KW-0326">Glycosidase</keyword>
<evidence type="ECO:0000256" key="2">
    <source>
        <dbReference type="ARBA" id="ARBA00022801"/>
    </source>
</evidence>
<dbReference type="EMBL" id="PVBS01000006">
    <property type="protein sequence ID" value="PRD50797.1"/>
    <property type="molecule type" value="Genomic_DNA"/>
</dbReference>
<protein>
    <submittedName>
        <fullName evidence="6">Glycosyl hydrolase</fullName>
    </submittedName>
</protein>
<dbReference type="InterPro" id="IPR026891">
    <property type="entry name" value="Fn3-like"/>
</dbReference>
<dbReference type="InterPro" id="IPR019800">
    <property type="entry name" value="Glyco_hydro_3_AS"/>
</dbReference>
<dbReference type="SMART" id="SM01217">
    <property type="entry name" value="Fn3_like"/>
    <property type="match status" value="1"/>
</dbReference>
<sequence>MQMSNQHIGFYFIAIMFGLIGTMQEALPQQKYPQFGIDPLKEVIAAMTIDEKALMVTGAKRREVYPTALPGKKQKNIVAVGGYTYPFPHLGIPPIYLSDGPAGVRIAPRRLGDDQTYYATAFPVATLVASGWDTSLSREIGEAMGHEALEYGVDILLAPAMNIHRDPLGGRSFEYYSEDPLLTGKMASAYVQGIQSQGVGASIKHFAANNQETSRRYINTIVSERALREIYLEGFRIAVQEAKPWTVMSSYNKINGVYTPQSKELLVDILRKEWGFDGFVLTDWYGGDDPVEQMKAHNDLLMPGLQVWTDTIADALRNRNLGMEVIDQNIENILNVALKTGTVKDYPYTEKPDFEKSKEVARRVARESMVLLKNEQNTLPIQTGSTSIGLFGNYSYKNLPGGTGSGAVNYEHAVSVAEGLKAAGFGLDPVLEGNYMTYLEKGKRMLEKADSLITAMPPRDSILSELEWDSREIERSAKETNMAIITIMRIFGEGGDRQVDHFHLTAEELTLIDRVSNAYHAQQKKVVVLLNIGGVVETASWKDKVDGILLTWQSGQEGGHAVADLVSGKFTPSGKLPTTFPVRYADAPSAKNFPGTPIENPTAVVYEEDIYVGYRYYDTFRVPTSFPFGFGLSYTSFAYTDFKIKKRNGENAELLITVENTGRYPGKEIVQVYATAPSGKLEHPEKELKAFAKTRLLQPGERETLRFEITPRMLSSFDTDASAWVAEKGIYDLKVAVSSNTIVANGKFHLSKSQITEKVSKSLVPHVPINTLRSSKP</sequence>
<dbReference type="InterPro" id="IPR036881">
    <property type="entry name" value="Glyco_hydro_3_C_sf"/>
</dbReference>
<dbReference type="InterPro" id="IPR036962">
    <property type="entry name" value="Glyco_hydro_3_N_sf"/>
</dbReference>
<keyword evidence="7" id="KW-1185">Reference proteome</keyword>
<reference evidence="6 7" key="1">
    <citation type="submission" date="2018-02" db="EMBL/GenBank/DDBJ databases">
        <title>The draft genome of Sphingobacterium gobiense H7.</title>
        <authorList>
            <person name="Li L."/>
            <person name="Liu L."/>
            <person name="Zhang X."/>
            <person name="Wang T."/>
            <person name="Liang L."/>
        </authorList>
    </citation>
    <scope>NUCLEOTIDE SEQUENCE [LARGE SCALE GENOMIC DNA]</scope>
    <source>
        <strain evidence="6 7">ACCC 05757</strain>
    </source>
</reference>
<dbReference type="AlphaFoldDB" id="A0A2S9JDE2"/>
<dbReference type="InterPro" id="IPR002772">
    <property type="entry name" value="Glyco_hydro_3_C"/>
</dbReference>
<evidence type="ECO:0000256" key="4">
    <source>
        <dbReference type="RuleBase" id="RU361161"/>
    </source>
</evidence>
<dbReference type="InterPro" id="IPR050288">
    <property type="entry name" value="Cellulose_deg_GH3"/>
</dbReference>
<dbReference type="PANTHER" id="PTHR42715">
    <property type="entry name" value="BETA-GLUCOSIDASE"/>
    <property type="match status" value="1"/>
</dbReference>
<dbReference type="Pfam" id="PF01915">
    <property type="entry name" value="Glyco_hydro_3_C"/>
    <property type="match status" value="1"/>
</dbReference>
<gene>
    <name evidence="6" type="ORF">C5749_19085</name>
</gene>
<proteinExistence type="inferred from homology"/>
<comment type="similarity">
    <text evidence="1 4">Belongs to the glycosyl hydrolase 3 family.</text>
</comment>
<evidence type="ECO:0000256" key="3">
    <source>
        <dbReference type="ARBA" id="ARBA00023277"/>
    </source>
</evidence>
<evidence type="ECO:0000259" key="5">
    <source>
        <dbReference type="SMART" id="SM01217"/>
    </source>
</evidence>
<keyword evidence="2 4" id="KW-0378">Hydrolase</keyword>
<dbReference type="PANTHER" id="PTHR42715:SF10">
    <property type="entry name" value="BETA-GLUCOSIDASE"/>
    <property type="match status" value="1"/>
</dbReference>
<dbReference type="Pfam" id="PF14310">
    <property type="entry name" value="Fn3-like"/>
    <property type="match status" value="1"/>
</dbReference>
<accession>A0A2S9JDE2</accession>
<evidence type="ECO:0000313" key="6">
    <source>
        <dbReference type="EMBL" id="PRD50797.1"/>
    </source>
</evidence>